<keyword evidence="21" id="KW-1185">Reference proteome</keyword>
<keyword evidence="8 18" id="KW-0460">Magnesium</keyword>
<dbReference type="AlphaFoldDB" id="A0A6N8F8M3"/>
<evidence type="ECO:0000256" key="12">
    <source>
        <dbReference type="ARBA" id="ARBA00038905"/>
    </source>
</evidence>
<dbReference type="InterPro" id="IPR029119">
    <property type="entry name" value="MutY_C"/>
</dbReference>
<dbReference type="InterPro" id="IPR003561">
    <property type="entry name" value="Mutator_MutT"/>
</dbReference>
<dbReference type="GO" id="GO:0008413">
    <property type="term" value="F:8-oxo-7,8-dihydroguanosine triphosphate pyrophosphatase activity"/>
    <property type="evidence" value="ECO:0007669"/>
    <property type="project" value="InterPro"/>
</dbReference>
<organism evidence="20 21">
    <name type="scientific">Psychrosphaera haliotis</name>
    <dbReference type="NCBI Taxonomy" id="555083"/>
    <lineage>
        <taxon>Bacteria</taxon>
        <taxon>Pseudomonadati</taxon>
        <taxon>Pseudomonadota</taxon>
        <taxon>Gammaproteobacteria</taxon>
        <taxon>Alteromonadales</taxon>
        <taxon>Pseudoalteromonadaceae</taxon>
        <taxon>Psychrosphaera</taxon>
    </lineage>
</organism>
<dbReference type="GO" id="GO:0006281">
    <property type="term" value="P:DNA repair"/>
    <property type="evidence" value="ECO:0007669"/>
    <property type="project" value="UniProtKB-KW"/>
</dbReference>
<keyword evidence="5 18" id="KW-0479">Metal-binding</keyword>
<evidence type="ECO:0000256" key="7">
    <source>
        <dbReference type="ARBA" id="ARBA00022801"/>
    </source>
</evidence>
<evidence type="ECO:0000256" key="2">
    <source>
        <dbReference type="ARBA" id="ARBA00005582"/>
    </source>
</evidence>
<keyword evidence="3" id="KW-0515">Mutator protein</keyword>
<evidence type="ECO:0000256" key="18">
    <source>
        <dbReference type="PIRSR" id="PIRSR603561-2"/>
    </source>
</evidence>
<evidence type="ECO:0000256" key="15">
    <source>
        <dbReference type="ARBA" id="ARBA00041979"/>
    </source>
</evidence>
<keyword evidence="9" id="KW-0234">DNA repair</keyword>
<dbReference type="PANTHER" id="PTHR47707">
    <property type="entry name" value="8-OXO-DGTP DIPHOSPHATASE"/>
    <property type="match status" value="1"/>
</dbReference>
<evidence type="ECO:0000256" key="1">
    <source>
        <dbReference type="ARBA" id="ARBA00001946"/>
    </source>
</evidence>
<comment type="caution">
    <text evidence="20">The sequence shown here is derived from an EMBL/GenBank/DDBJ whole genome shotgun (WGS) entry which is preliminary data.</text>
</comment>
<feature type="binding site" evidence="18">
    <location>
        <position position="47"/>
    </location>
    <ligand>
        <name>Mg(2+)</name>
        <dbReference type="ChEBI" id="CHEBI:18420"/>
    </ligand>
</feature>
<evidence type="ECO:0000256" key="8">
    <source>
        <dbReference type="ARBA" id="ARBA00022842"/>
    </source>
</evidence>
<dbReference type="GO" id="GO:0006260">
    <property type="term" value="P:DNA replication"/>
    <property type="evidence" value="ECO:0007669"/>
    <property type="project" value="UniProtKB-KW"/>
</dbReference>
<reference evidence="20 21" key="1">
    <citation type="submission" date="2019-11" db="EMBL/GenBank/DDBJ databases">
        <title>P. haliotis isolates from Z. marina roots.</title>
        <authorList>
            <person name="Cohen M."/>
            <person name="Jospin G."/>
            <person name="Eisen J.A."/>
            <person name="Coil D.A."/>
        </authorList>
    </citation>
    <scope>NUCLEOTIDE SEQUENCE [LARGE SCALE GENOMIC DNA]</scope>
    <source>
        <strain evidence="20 21">UCD-MCMsp1aY</strain>
    </source>
</reference>
<keyword evidence="7" id="KW-0378">Hydrolase</keyword>
<proteinExistence type="inferred from homology"/>
<feature type="domain" description="Nudix hydrolase" evidence="19">
    <location>
        <begin position="13"/>
        <end position="139"/>
    </location>
</feature>
<sequence>MTIVNGKTKTEQKVIRVAAAIIQQGDRFLLSKRLDHLHQGGKWEFPGGKIESTESVATALVRELQEELGITATHQSDFHELVFDYPEKRVQLYFQLVTEFNGEPEGKEGQAVQWFSKRELLTLPFPDANKPVLAMLETQL</sequence>
<dbReference type="PRINTS" id="PR00502">
    <property type="entry name" value="NUDIXFAMILY"/>
</dbReference>
<dbReference type="GO" id="GO:0046872">
    <property type="term" value="F:metal ion binding"/>
    <property type="evidence" value="ECO:0007669"/>
    <property type="project" value="UniProtKB-KW"/>
</dbReference>
<dbReference type="InterPro" id="IPR000086">
    <property type="entry name" value="NUDIX_hydrolase_dom"/>
</dbReference>
<evidence type="ECO:0000256" key="3">
    <source>
        <dbReference type="ARBA" id="ARBA00022457"/>
    </source>
</evidence>
<comment type="similarity">
    <text evidence="2">Belongs to the Nudix hydrolase family.</text>
</comment>
<dbReference type="PROSITE" id="PS51462">
    <property type="entry name" value="NUDIX"/>
    <property type="match status" value="1"/>
</dbReference>
<accession>A0A6N8F8M3</accession>
<evidence type="ECO:0000256" key="9">
    <source>
        <dbReference type="ARBA" id="ARBA00023204"/>
    </source>
</evidence>
<dbReference type="Proteomes" id="UP000439994">
    <property type="component" value="Unassembled WGS sequence"/>
</dbReference>
<feature type="binding site" evidence="17">
    <location>
        <position position="38"/>
    </location>
    <ligand>
        <name>8-oxo-dGTP</name>
        <dbReference type="ChEBI" id="CHEBI:77896"/>
    </ligand>
</feature>
<name>A0A6N8F8M3_9GAMM</name>
<dbReference type="PROSITE" id="PS00893">
    <property type="entry name" value="NUDIX_BOX"/>
    <property type="match status" value="1"/>
</dbReference>
<comment type="catalytic activity">
    <reaction evidence="10">
        <text>8-oxo-dGTP + H2O = 8-oxo-dGMP + diphosphate + H(+)</text>
        <dbReference type="Rhea" id="RHEA:31575"/>
        <dbReference type="ChEBI" id="CHEBI:15377"/>
        <dbReference type="ChEBI" id="CHEBI:15378"/>
        <dbReference type="ChEBI" id="CHEBI:33019"/>
        <dbReference type="ChEBI" id="CHEBI:63224"/>
        <dbReference type="ChEBI" id="CHEBI:77896"/>
        <dbReference type="EC" id="3.6.1.55"/>
    </reaction>
</comment>
<evidence type="ECO:0000256" key="13">
    <source>
        <dbReference type="ARBA" id="ARBA00040794"/>
    </source>
</evidence>
<evidence type="ECO:0000256" key="14">
    <source>
        <dbReference type="ARBA" id="ARBA00041592"/>
    </source>
</evidence>
<dbReference type="NCBIfam" id="TIGR00586">
    <property type="entry name" value="mutt"/>
    <property type="match status" value="1"/>
</dbReference>
<evidence type="ECO:0000256" key="17">
    <source>
        <dbReference type="PIRSR" id="PIRSR603561-1"/>
    </source>
</evidence>
<dbReference type="GO" id="GO:0035539">
    <property type="term" value="F:8-oxo-7,8-dihydrodeoxyguanosine triphosphate pyrophosphatase activity"/>
    <property type="evidence" value="ECO:0007669"/>
    <property type="project" value="UniProtKB-EC"/>
</dbReference>
<evidence type="ECO:0000256" key="6">
    <source>
        <dbReference type="ARBA" id="ARBA00022763"/>
    </source>
</evidence>
<dbReference type="RefSeq" id="WP_155696139.1">
    <property type="nucleotide sequence ID" value="NZ_WOCD01000005.1"/>
</dbReference>
<feature type="binding site" evidence="18">
    <location>
        <position position="67"/>
    </location>
    <ligand>
        <name>Mg(2+)</name>
        <dbReference type="ChEBI" id="CHEBI:18420"/>
    </ligand>
</feature>
<dbReference type="Gene3D" id="3.90.79.10">
    <property type="entry name" value="Nucleoside Triphosphate Pyrophosphohydrolase"/>
    <property type="match status" value="1"/>
</dbReference>
<keyword evidence="4" id="KW-0235">DNA replication</keyword>
<evidence type="ECO:0000256" key="5">
    <source>
        <dbReference type="ARBA" id="ARBA00022723"/>
    </source>
</evidence>
<evidence type="ECO:0000313" key="21">
    <source>
        <dbReference type="Proteomes" id="UP000439994"/>
    </source>
</evidence>
<evidence type="ECO:0000256" key="16">
    <source>
        <dbReference type="ARBA" id="ARBA00042798"/>
    </source>
</evidence>
<dbReference type="SUPFAM" id="SSF55811">
    <property type="entry name" value="Nudix"/>
    <property type="match status" value="1"/>
</dbReference>
<dbReference type="FunFam" id="3.90.79.10:FF:000014">
    <property type="entry name" value="8-oxo-dGTP diphosphatase MutT"/>
    <property type="match status" value="1"/>
</dbReference>
<comment type="cofactor">
    <cofactor evidence="1 18">
        <name>Mg(2+)</name>
        <dbReference type="ChEBI" id="CHEBI:18420"/>
    </cofactor>
</comment>
<dbReference type="InterPro" id="IPR020476">
    <property type="entry name" value="Nudix_hydrolase"/>
</dbReference>
<feature type="binding site" evidence="17">
    <location>
        <position position="33"/>
    </location>
    <ligand>
        <name>8-oxo-dGTP</name>
        <dbReference type="ChEBI" id="CHEBI:77896"/>
    </ligand>
</feature>
<dbReference type="InterPro" id="IPR020084">
    <property type="entry name" value="NUDIX_hydrolase_CS"/>
</dbReference>
<dbReference type="PANTHER" id="PTHR47707:SF1">
    <property type="entry name" value="NUDIX HYDROLASE FAMILY PROTEIN"/>
    <property type="match status" value="1"/>
</dbReference>
<dbReference type="GO" id="GO:0044715">
    <property type="term" value="F:8-oxo-dGDP phosphatase activity"/>
    <property type="evidence" value="ECO:0007669"/>
    <property type="project" value="TreeGrafter"/>
</dbReference>
<dbReference type="InterPro" id="IPR015797">
    <property type="entry name" value="NUDIX_hydrolase-like_dom_sf"/>
</dbReference>
<dbReference type="CDD" id="cd03425">
    <property type="entry name" value="NUDIX_MutT_NudA_like"/>
    <property type="match status" value="1"/>
</dbReference>
<keyword evidence="6" id="KW-0227">DNA damage</keyword>
<gene>
    <name evidence="20" type="primary">mutT</name>
    <name evidence="20" type="ORF">GNP35_10845</name>
</gene>
<dbReference type="InterPro" id="IPR047127">
    <property type="entry name" value="MutT-like"/>
</dbReference>
<evidence type="ECO:0000256" key="10">
    <source>
        <dbReference type="ARBA" id="ARBA00035861"/>
    </source>
</evidence>
<feature type="binding site" evidence="17">
    <location>
        <begin position="44"/>
        <end position="47"/>
    </location>
    <ligand>
        <name>8-oxo-dGTP</name>
        <dbReference type="ChEBI" id="CHEBI:77896"/>
    </ligand>
</feature>
<evidence type="ECO:0000256" key="4">
    <source>
        <dbReference type="ARBA" id="ARBA00022705"/>
    </source>
</evidence>
<dbReference type="Pfam" id="PF14815">
    <property type="entry name" value="NUDIX_4"/>
    <property type="match status" value="1"/>
</dbReference>
<evidence type="ECO:0000313" key="20">
    <source>
        <dbReference type="EMBL" id="MUH72935.1"/>
    </source>
</evidence>
<dbReference type="GO" id="GO:0044716">
    <property type="term" value="F:8-oxo-GDP phosphatase activity"/>
    <property type="evidence" value="ECO:0007669"/>
    <property type="project" value="TreeGrafter"/>
</dbReference>
<dbReference type="EMBL" id="WOCD01000005">
    <property type="protein sequence ID" value="MUH72935.1"/>
    <property type="molecule type" value="Genomic_DNA"/>
</dbReference>
<feature type="binding site" evidence="17">
    <location>
        <position position="129"/>
    </location>
    <ligand>
        <name>8-oxo-dGTP</name>
        <dbReference type="ChEBI" id="CHEBI:77896"/>
    </ligand>
</feature>
<comment type="catalytic activity">
    <reaction evidence="11">
        <text>8-oxo-GTP + H2O = 8-oxo-GMP + diphosphate + H(+)</text>
        <dbReference type="Rhea" id="RHEA:67616"/>
        <dbReference type="ChEBI" id="CHEBI:15377"/>
        <dbReference type="ChEBI" id="CHEBI:15378"/>
        <dbReference type="ChEBI" id="CHEBI:33019"/>
        <dbReference type="ChEBI" id="CHEBI:143553"/>
        <dbReference type="ChEBI" id="CHEBI:145694"/>
    </reaction>
</comment>
<dbReference type="OrthoDB" id="9810648at2"/>
<dbReference type="EC" id="3.6.1.55" evidence="12"/>
<evidence type="ECO:0000259" key="19">
    <source>
        <dbReference type="PROSITE" id="PS51462"/>
    </source>
</evidence>
<protein>
    <recommendedName>
        <fullName evidence="13">8-oxo-dGTP diphosphatase</fullName>
        <ecNumber evidence="12">3.6.1.55</ecNumber>
    </recommendedName>
    <alternativeName>
        <fullName evidence="16">7,8-dihydro-8-oxoguanine-triphosphatase</fullName>
    </alternativeName>
    <alternativeName>
        <fullName evidence="15">Mutator protein MutT</fullName>
    </alternativeName>
    <alternativeName>
        <fullName evidence="14">dGTP pyrophosphohydrolase</fullName>
    </alternativeName>
</protein>
<evidence type="ECO:0000256" key="11">
    <source>
        <dbReference type="ARBA" id="ARBA00036904"/>
    </source>
</evidence>